<accession>Q7UIQ2</accession>
<dbReference type="EMBL" id="BX294155">
    <property type="protein sequence ID" value="CAD77562.1"/>
    <property type="molecule type" value="Genomic_DNA"/>
</dbReference>
<keyword evidence="2" id="KW-1185">Reference proteome</keyword>
<dbReference type="KEGG" id="rba:RB12396"/>
<dbReference type="STRING" id="243090.RB12396"/>
<evidence type="ECO:0000313" key="1">
    <source>
        <dbReference type="EMBL" id="CAD77562.1"/>
    </source>
</evidence>
<reference evidence="1 2" key="1">
    <citation type="journal article" date="2003" name="Proc. Natl. Acad. Sci. U.S.A.">
        <title>Complete genome sequence of the marine planctomycete Pirellula sp. strain 1.</title>
        <authorList>
            <person name="Gloeckner F.O."/>
            <person name="Kube M."/>
            <person name="Bauer M."/>
            <person name="Teeling H."/>
            <person name="Lombardot T."/>
            <person name="Ludwig W."/>
            <person name="Gade D."/>
            <person name="Beck A."/>
            <person name="Borzym K."/>
            <person name="Heitmann K."/>
            <person name="Rabus R."/>
            <person name="Schlesner H."/>
            <person name="Amann R."/>
            <person name="Reinhardt R."/>
        </authorList>
    </citation>
    <scope>NUCLEOTIDE SEQUENCE [LARGE SCALE GENOMIC DNA]</scope>
    <source>
        <strain evidence="2">DSM 10527 / NCIMB 13988 / SH1</strain>
    </source>
</reference>
<dbReference type="EnsemblBacteria" id="CAD77562">
    <property type="protein sequence ID" value="CAD77562"/>
    <property type="gene ID" value="RB12396"/>
</dbReference>
<organism evidence="1 2">
    <name type="scientific">Rhodopirellula baltica (strain DSM 10527 / NCIMB 13988 / SH1)</name>
    <dbReference type="NCBI Taxonomy" id="243090"/>
    <lineage>
        <taxon>Bacteria</taxon>
        <taxon>Pseudomonadati</taxon>
        <taxon>Planctomycetota</taxon>
        <taxon>Planctomycetia</taxon>
        <taxon>Pirellulales</taxon>
        <taxon>Pirellulaceae</taxon>
        <taxon>Rhodopirellula</taxon>
    </lineage>
</organism>
<dbReference type="Proteomes" id="UP000001025">
    <property type="component" value="Chromosome"/>
</dbReference>
<name>Q7UIQ2_RHOBA</name>
<proteinExistence type="predicted"/>
<dbReference type="HOGENOM" id="CLU_2993716_0_0_0"/>
<dbReference type="InParanoid" id="Q7UIQ2"/>
<evidence type="ECO:0000313" key="2">
    <source>
        <dbReference type="Proteomes" id="UP000001025"/>
    </source>
</evidence>
<sequence>MSPQMDRVGVRSFFNRAPLCFGLSVKPTFQIAHDVRPDFILLMQAFRCNRPMTRTYF</sequence>
<gene>
    <name evidence="1" type="ordered locus">RB12396</name>
</gene>
<dbReference type="AlphaFoldDB" id="Q7UIQ2"/>
<protein>
    <submittedName>
        <fullName evidence="1">Uncharacterized protein</fullName>
    </submittedName>
</protein>